<evidence type="ECO:0000313" key="2">
    <source>
        <dbReference type="Proteomes" id="UP000188728"/>
    </source>
</evidence>
<proteinExistence type="predicted"/>
<evidence type="ECO:0000313" key="1">
    <source>
        <dbReference type="EMBL" id="OOF46496.1"/>
    </source>
</evidence>
<accession>A0A1V3IX09</accession>
<dbReference type="Proteomes" id="UP000188728">
    <property type="component" value="Unassembled WGS sequence"/>
</dbReference>
<dbReference type="PROSITE" id="PS51257">
    <property type="entry name" value="PROKAR_LIPOPROTEIN"/>
    <property type="match status" value="1"/>
</dbReference>
<organism evidence="1 2">
    <name type="scientific">Rodentibacter trehalosifermentans</name>
    <dbReference type="NCBI Taxonomy" id="1908263"/>
    <lineage>
        <taxon>Bacteria</taxon>
        <taxon>Pseudomonadati</taxon>
        <taxon>Pseudomonadota</taxon>
        <taxon>Gammaproteobacteria</taxon>
        <taxon>Pasteurellales</taxon>
        <taxon>Pasteurellaceae</taxon>
        <taxon>Rodentibacter</taxon>
    </lineage>
</organism>
<dbReference type="AlphaFoldDB" id="A0A1V3IX09"/>
<sequence length="108" mass="12228">MMKKSLIILTLLFIMGCSETQQNRPVISEQIQANNGVLIIFYDKSETSVAQLLSLGKKWNITLVYDYKSMNGLALRVANPNEIAHIKNFYKQTKGVLSVESDQINLLH</sequence>
<dbReference type="EMBL" id="MLHK01000016">
    <property type="protein sequence ID" value="OOF46496.1"/>
    <property type="molecule type" value="Genomic_DNA"/>
</dbReference>
<protein>
    <recommendedName>
        <fullName evidence="3">Inhibitor I9 domain-containing protein</fullName>
    </recommendedName>
</protein>
<evidence type="ECO:0008006" key="3">
    <source>
        <dbReference type="Google" id="ProtNLM"/>
    </source>
</evidence>
<dbReference type="RefSeq" id="WP_077420517.1">
    <property type="nucleotide sequence ID" value="NZ_MLHM01000022.1"/>
</dbReference>
<gene>
    <name evidence="1" type="ORF">BKK51_02440</name>
</gene>
<name>A0A1V3IX09_9PAST</name>
<reference evidence="1 2" key="1">
    <citation type="submission" date="2016-10" db="EMBL/GenBank/DDBJ databases">
        <title>Rodentibacter gen. nov. and new species.</title>
        <authorList>
            <person name="Christensen H."/>
        </authorList>
    </citation>
    <scope>NUCLEOTIDE SEQUENCE [LARGE SCALE GENOMIC DNA]</scope>
    <source>
        <strain evidence="1 2">H1983213011</strain>
    </source>
</reference>
<comment type="caution">
    <text evidence="1">The sequence shown here is derived from an EMBL/GenBank/DDBJ whole genome shotgun (WGS) entry which is preliminary data.</text>
</comment>